<dbReference type="EMBL" id="BNEA01000001">
    <property type="protein sequence ID" value="GHI50380.1"/>
    <property type="molecule type" value="Genomic_DNA"/>
</dbReference>
<organism evidence="1 2">
    <name type="scientific">Streptomyces rubradiris</name>
    <name type="common">Streptomyces achromogenes subsp. rubradiris</name>
    <dbReference type="NCBI Taxonomy" id="285531"/>
    <lineage>
        <taxon>Bacteria</taxon>
        <taxon>Bacillati</taxon>
        <taxon>Actinomycetota</taxon>
        <taxon>Actinomycetes</taxon>
        <taxon>Kitasatosporales</taxon>
        <taxon>Streptomycetaceae</taxon>
        <taxon>Streptomyces</taxon>
    </lineage>
</organism>
<protein>
    <submittedName>
        <fullName evidence="1">Uncharacterized protein</fullName>
    </submittedName>
</protein>
<comment type="caution">
    <text evidence="1">The sequence shown here is derived from an EMBL/GenBank/DDBJ whole genome shotgun (WGS) entry which is preliminary data.</text>
</comment>
<evidence type="ECO:0000313" key="1">
    <source>
        <dbReference type="EMBL" id="GHI50380.1"/>
    </source>
</evidence>
<name>A0ABQ3R3F8_STRRR</name>
<evidence type="ECO:0000313" key="2">
    <source>
        <dbReference type="Proteomes" id="UP000646738"/>
    </source>
</evidence>
<keyword evidence="2" id="KW-1185">Reference proteome</keyword>
<proteinExistence type="predicted"/>
<reference evidence="2" key="1">
    <citation type="submission" date="2023-07" db="EMBL/GenBank/DDBJ databases">
        <title>Whole genome shotgun sequence of Streptomyces achromogenes subsp. rubradiris NBRC 14000.</title>
        <authorList>
            <person name="Komaki H."/>
            <person name="Tamura T."/>
        </authorList>
    </citation>
    <scope>NUCLEOTIDE SEQUENCE [LARGE SCALE GENOMIC DNA]</scope>
    <source>
        <strain evidence="2">NBRC 14000</strain>
    </source>
</reference>
<sequence>MRRANDGIDELRTCLCQAPPSDWLGGVTEPAARLWNRDGMPIAWGLASEQTKFLGPRHLVQVWHTDRVCTRRRPAAQPQPTV</sequence>
<dbReference type="Proteomes" id="UP000646738">
    <property type="component" value="Unassembled WGS sequence"/>
</dbReference>
<accession>A0ABQ3R3F8</accession>
<gene>
    <name evidence="1" type="ORF">Srubr_02260</name>
</gene>